<evidence type="ECO:0000313" key="2">
    <source>
        <dbReference type="EMBL" id="RDX01353.1"/>
    </source>
</evidence>
<name>A0A3D8TRJ5_9LIST</name>
<proteinExistence type="predicted"/>
<evidence type="ECO:0000313" key="3">
    <source>
        <dbReference type="Proteomes" id="UP000257055"/>
    </source>
</evidence>
<gene>
    <name evidence="2" type="ORF">UR08_10580</name>
</gene>
<protein>
    <submittedName>
        <fullName evidence="2">Toxin</fullName>
    </submittedName>
</protein>
<dbReference type="EMBL" id="LARY01000002">
    <property type="protein sequence ID" value="RDX01353.1"/>
    <property type="molecule type" value="Genomic_DNA"/>
</dbReference>
<sequence>MYEKLVNDYKDFITIKEEKMPNKLPGLFLDGTIFIDSRKTQVEKRCLLTEELMHWRYTYGNIVDQNSLPNRKQEIFARRRAFEELVPIDEIIRCFYLGLTEYHEVAEQLEVTEEFLRSTVDAYREKYGMMYNYGRYYINFGNTIDVYRKY</sequence>
<keyword evidence="3" id="KW-1185">Reference proteome</keyword>
<comment type="caution">
    <text evidence="2">The sequence shown here is derived from an EMBL/GenBank/DDBJ whole genome shotgun (WGS) entry which is preliminary data.</text>
</comment>
<dbReference type="Proteomes" id="UP000257055">
    <property type="component" value="Unassembled WGS sequence"/>
</dbReference>
<dbReference type="Pfam" id="PF06114">
    <property type="entry name" value="Peptidase_M78"/>
    <property type="match status" value="1"/>
</dbReference>
<reference evidence="3" key="1">
    <citation type="submission" date="2015-04" db="EMBL/GenBank/DDBJ databases">
        <authorList>
            <person name="Schardt J."/>
            <person name="Mueller-Herbst S."/>
            <person name="Scherer S."/>
            <person name="Huptas C."/>
        </authorList>
    </citation>
    <scope>NUCLEOTIDE SEQUENCE [LARGE SCALE GENOMIC DNA]</scope>
    <source>
        <strain evidence="3">Kiel-L1</strain>
    </source>
</reference>
<accession>A0A3D8TRJ5</accession>
<dbReference type="RefSeq" id="WP_115753612.1">
    <property type="nucleotide sequence ID" value="NZ_LARY01000002.1"/>
</dbReference>
<organism evidence="2 3">
    <name type="scientific">Listeria kieliensis</name>
    <dbReference type="NCBI Taxonomy" id="1621700"/>
    <lineage>
        <taxon>Bacteria</taxon>
        <taxon>Bacillati</taxon>
        <taxon>Bacillota</taxon>
        <taxon>Bacilli</taxon>
        <taxon>Bacillales</taxon>
        <taxon>Listeriaceae</taxon>
        <taxon>Listeria</taxon>
    </lineage>
</organism>
<dbReference type="InterPro" id="IPR010359">
    <property type="entry name" value="IrrE_HExxH"/>
</dbReference>
<feature type="domain" description="IrrE N-terminal-like" evidence="1">
    <location>
        <begin position="30"/>
        <end position="117"/>
    </location>
</feature>
<evidence type="ECO:0000259" key="1">
    <source>
        <dbReference type="Pfam" id="PF06114"/>
    </source>
</evidence>
<dbReference type="AlphaFoldDB" id="A0A3D8TRJ5"/>